<comment type="caution">
    <text evidence="1">The sequence shown here is derived from an EMBL/GenBank/DDBJ whole genome shotgun (WGS) entry which is preliminary data.</text>
</comment>
<organism evidence="1">
    <name type="scientific">marine sediment metagenome</name>
    <dbReference type="NCBI Taxonomy" id="412755"/>
    <lineage>
        <taxon>unclassified sequences</taxon>
        <taxon>metagenomes</taxon>
        <taxon>ecological metagenomes</taxon>
    </lineage>
</organism>
<evidence type="ECO:0008006" key="2">
    <source>
        <dbReference type="Google" id="ProtNLM"/>
    </source>
</evidence>
<dbReference type="AlphaFoldDB" id="A0A0F9GS59"/>
<protein>
    <recommendedName>
        <fullName evidence="2">Lipoprotein</fullName>
    </recommendedName>
</protein>
<name>A0A0F9GS59_9ZZZZ</name>
<sequence length="66" mass="7172">MKYFMLATMLVFLGGCSTARPYVTSISSDGRGGLIIQKGYTEYNYLLGVIGNKEAGESTIQVISEK</sequence>
<reference evidence="1" key="1">
    <citation type="journal article" date="2015" name="Nature">
        <title>Complex archaea that bridge the gap between prokaryotes and eukaryotes.</title>
        <authorList>
            <person name="Spang A."/>
            <person name="Saw J.H."/>
            <person name="Jorgensen S.L."/>
            <person name="Zaremba-Niedzwiedzka K."/>
            <person name="Martijn J."/>
            <person name="Lind A.E."/>
            <person name="van Eijk R."/>
            <person name="Schleper C."/>
            <person name="Guy L."/>
            <person name="Ettema T.J."/>
        </authorList>
    </citation>
    <scope>NUCLEOTIDE SEQUENCE</scope>
</reference>
<proteinExistence type="predicted"/>
<evidence type="ECO:0000313" key="1">
    <source>
        <dbReference type="EMBL" id="KKM01649.1"/>
    </source>
</evidence>
<dbReference type="EMBL" id="LAZR01017139">
    <property type="protein sequence ID" value="KKM01649.1"/>
    <property type="molecule type" value="Genomic_DNA"/>
</dbReference>
<dbReference type="PROSITE" id="PS51257">
    <property type="entry name" value="PROKAR_LIPOPROTEIN"/>
    <property type="match status" value="1"/>
</dbReference>
<accession>A0A0F9GS59</accession>
<gene>
    <name evidence="1" type="ORF">LCGC14_1792290</name>
</gene>